<sequence length="81" mass="9237">MCTLEALENILLGSDHEVEDSSDSSVDFEVEEDEELLQDPFHDSCIFTARRRKDHLALNGPSLPLLGLRLYLLLQVTMVHR</sequence>
<name>A0ABV0Y804_9TELE</name>
<protein>
    <submittedName>
        <fullName evidence="1">Uncharacterized protein</fullName>
    </submittedName>
</protein>
<reference evidence="1 2" key="1">
    <citation type="submission" date="2021-06" db="EMBL/GenBank/DDBJ databases">
        <authorList>
            <person name="Palmer J.M."/>
        </authorList>
    </citation>
    <scope>NUCLEOTIDE SEQUENCE [LARGE SCALE GENOMIC DNA]</scope>
    <source>
        <strain evidence="1 2">AS_MEX2019</strain>
        <tissue evidence="1">Muscle</tissue>
    </source>
</reference>
<evidence type="ECO:0000313" key="1">
    <source>
        <dbReference type="EMBL" id="MEQ2289915.1"/>
    </source>
</evidence>
<comment type="caution">
    <text evidence="1">The sequence shown here is derived from an EMBL/GenBank/DDBJ whole genome shotgun (WGS) entry which is preliminary data.</text>
</comment>
<dbReference type="EMBL" id="JAHRIP010025627">
    <property type="protein sequence ID" value="MEQ2289915.1"/>
    <property type="molecule type" value="Genomic_DNA"/>
</dbReference>
<organism evidence="1 2">
    <name type="scientific">Ameca splendens</name>
    <dbReference type="NCBI Taxonomy" id="208324"/>
    <lineage>
        <taxon>Eukaryota</taxon>
        <taxon>Metazoa</taxon>
        <taxon>Chordata</taxon>
        <taxon>Craniata</taxon>
        <taxon>Vertebrata</taxon>
        <taxon>Euteleostomi</taxon>
        <taxon>Actinopterygii</taxon>
        <taxon>Neopterygii</taxon>
        <taxon>Teleostei</taxon>
        <taxon>Neoteleostei</taxon>
        <taxon>Acanthomorphata</taxon>
        <taxon>Ovalentaria</taxon>
        <taxon>Atherinomorphae</taxon>
        <taxon>Cyprinodontiformes</taxon>
        <taxon>Goodeidae</taxon>
        <taxon>Ameca</taxon>
    </lineage>
</organism>
<keyword evidence="2" id="KW-1185">Reference proteome</keyword>
<evidence type="ECO:0000313" key="2">
    <source>
        <dbReference type="Proteomes" id="UP001469553"/>
    </source>
</evidence>
<accession>A0ABV0Y804</accession>
<dbReference type="Proteomes" id="UP001469553">
    <property type="component" value="Unassembled WGS sequence"/>
</dbReference>
<gene>
    <name evidence="1" type="ORF">AMECASPLE_038111</name>
</gene>
<proteinExistence type="predicted"/>